<feature type="non-terminal residue" evidence="1">
    <location>
        <position position="1"/>
    </location>
</feature>
<dbReference type="Proteomes" id="UP000529728">
    <property type="component" value="Unassembled WGS sequence"/>
</dbReference>
<reference evidence="1 2" key="1">
    <citation type="submission" date="2019-09" db="EMBL/GenBank/DDBJ databases">
        <title>Bird 10,000 Genomes (B10K) Project - Family phase.</title>
        <authorList>
            <person name="Zhang G."/>
        </authorList>
    </citation>
    <scope>NUCLEOTIDE SEQUENCE [LARGE SCALE GENOMIC DNA]</scope>
    <source>
        <strain evidence="1">B10K-DU-001-18</strain>
        <tissue evidence="1">Muscle</tissue>
    </source>
</reference>
<organism evidence="1 2">
    <name type="scientific">Regulus satrapa</name>
    <name type="common">Golden-crowned kinglet</name>
    <dbReference type="NCBI Taxonomy" id="13245"/>
    <lineage>
        <taxon>Eukaryota</taxon>
        <taxon>Metazoa</taxon>
        <taxon>Chordata</taxon>
        <taxon>Craniata</taxon>
        <taxon>Vertebrata</taxon>
        <taxon>Euteleostomi</taxon>
        <taxon>Archelosauria</taxon>
        <taxon>Archosauria</taxon>
        <taxon>Dinosauria</taxon>
        <taxon>Saurischia</taxon>
        <taxon>Theropoda</taxon>
        <taxon>Coelurosauria</taxon>
        <taxon>Aves</taxon>
        <taxon>Neognathae</taxon>
        <taxon>Neoaves</taxon>
        <taxon>Telluraves</taxon>
        <taxon>Australaves</taxon>
        <taxon>Passeriformes</taxon>
        <taxon>Regulidae</taxon>
        <taxon>Regulus</taxon>
    </lineage>
</organism>
<dbReference type="EMBL" id="VWZN01015158">
    <property type="protein sequence ID" value="NWR49370.1"/>
    <property type="molecule type" value="Genomic_DNA"/>
</dbReference>
<comment type="caution">
    <text evidence="1">The sequence shown here is derived from an EMBL/GenBank/DDBJ whole genome shotgun (WGS) entry which is preliminary data.</text>
</comment>
<dbReference type="SUPFAM" id="SSF49265">
    <property type="entry name" value="Fibronectin type III"/>
    <property type="match status" value="1"/>
</dbReference>
<dbReference type="AlphaFoldDB" id="A0A7K4XSH1"/>
<name>A0A7K4XSH1_REGSA</name>
<gene>
    <name evidence="1" type="primary">Il12rb2</name>
    <name evidence="1" type="ORF">REGSAT_R01202</name>
</gene>
<proteinExistence type="predicted"/>
<dbReference type="Gene3D" id="2.60.40.10">
    <property type="entry name" value="Immunoglobulins"/>
    <property type="match status" value="1"/>
</dbReference>
<evidence type="ECO:0000313" key="1">
    <source>
        <dbReference type="EMBL" id="NWR49370.1"/>
    </source>
</evidence>
<evidence type="ECO:0000313" key="2">
    <source>
        <dbReference type="Proteomes" id="UP000529728"/>
    </source>
</evidence>
<dbReference type="InterPro" id="IPR036116">
    <property type="entry name" value="FN3_sf"/>
</dbReference>
<feature type="non-terminal residue" evidence="1">
    <location>
        <position position="77"/>
    </location>
</feature>
<protein>
    <submittedName>
        <fullName evidence="1">I12R2 protein</fullName>
    </submittedName>
</protein>
<sequence length="77" mass="8390">GWVSSTFPVSSHGRHTVTCKSVCAARSRLVCGIDIQCGNPPDEPRNVSCTQNGIWGHPTCTWNKGRLTHLHTAYGIE</sequence>
<accession>A0A7K4XSH1</accession>
<keyword evidence="2" id="KW-1185">Reference proteome</keyword>
<dbReference type="OrthoDB" id="10005435at2759"/>
<dbReference type="InterPro" id="IPR013783">
    <property type="entry name" value="Ig-like_fold"/>
</dbReference>